<dbReference type="GeneID" id="92087208"/>
<keyword evidence="3" id="KW-1185">Reference proteome</keyword>
<gene>
    <name evidence="2" type="ORF">PG994_002736</name>
</gene>
<evidence type="ECO:0000256" key="1">
    <source>
        <dbReference type="SAM" id="SignalP"/>
    </source>
</evidence>
<organism evidence="2 3">
    <name type="scientific">Apiospora phragmitis</name>
    <dbReference type="NCBI Taxonomy" id="2905665"/>
    <lineage>
        <taxon>Eukaryota</taxon>
        <taxon>Fungi</taxon>
        <taxon>Dikarya</taxon>
        <taxon>Ascomycota</taxon>
        <taxon>Pezizomycotina</taxon>
        <taxon>Sordariomycetes</taxon>
        <taxon>Xylariomycetidae</taxon>
        <taxon>Amphisphaeriales</taxon>
        <taxon>Apiosporaceae</taxon>
        <taxon>Apiospora</taxon>
    </lineage>
</organism>
<dbReference type="RefSeq" id="XP_066720000.1">
    <property type="nucleotide sequence ID" value="XM_066854145.1"/>
</dbReference>
<proteinExistence type="predicted"/>
<protein>
    <submittedName>
        <fullName evidence="2">Uncharacterized protein</fullName>
    </submittedName>
</protein>
<dbReference type="Proteomes" id="UP001480595">
    <property type="component" value="Unassembled WGS sequence"/>
</dbReference>
<feature type="chain" id="PRO_5046066412" evidence="1">
    <location>
        <begin position="22"/>
        <end position="110"/>
    </location>
</feature>
<dbReference type="EMBL" id="JAQQWL010000003">
    <property type="protein sequence ID" value="KAK8078929.1"/>
    <property type="molecule type" value="Genomic_DNA"/>
</dbReference>
<keyword evidence="1" id="KW-0732">Signal</keyword>
<reference evidence="2 3" key="1">
    <citation type="submission" date="2023-01" db="EMBL/GenBank/DDBJ databases">
        <title>Analysis of 21 Apiospora genomes using comparative genomics revels a genus with tremendous synthesis potential of carbohydrate active enzymes and secondary metabolites.</title>
        <authorList>
            <person name="Sorensen T."/>
        </authorList>
    </citation>
    <scope>NUCLEOTIDE SEQUENCE [LARGE SCALE GENOMIC DNA]</scope>
    <source>
        <strain evidence="2 3">CBS 135458</strain>
    </source>
</reference>
<evidence type="ECO:0000313" key="3">
    <source>
        <dbReference type="Proteomes" id="UP001480595"/>
    </source>
</evidence>
<evidence type="ECO:0000313" key="2">
    <source>
        <dbReference type="EMBL" id="KAK8078929.1"/>
    </source>
</evidence>
<accession>A0ABR1W5Z2</accession>
<sequence length="110" mass="12118">MKLFTATVALTTLVLSPLAWANECKADGTISDIGYHITVPRSDIVDPDGLCGGFKTNIQRWILCRPKHWHCGMEGAEFKADFRVGSQCNAGMIGSSWYEQTKNQYGSISC</sequence>
<comment type="caution">
    <text evidence="2">The sequence shown here is derived from an EMBL/GenBank/DDBJ whole genome shotgun (WGS) entry which is preliminary data.</text>
</comment>
<name>A0ABR1W5Z2_9PEZI</name>
<feature type="signal peptide" evidence="1">
    <location>
        <begin position="1"/>
        <end position="21"/>
    </location>
</feature>